<dbReference type="AlphaFoldDB" id="A0A9Q3GTW6"/>
<organism evidence="1 2">
    <name type="scientific">Austropuccinia psidii MF-1</name>
    <dbReference type="NCBI Taxonomy" id="1389203"/>
    <lineage>
        <taxon>Eukaryota</taxon>
        <taxon>Fungi</taxon>
        <taxon>Dikarya</taxon>
        <taxon>Basidiomycota</taxon>
        <taxon>Pucciniomycotina</taxon>
        <taxon>Pucciniomycetes</taxon>
        <taxon>Pucciniales</taxon>
        <taxon>Sphaerophragmiaceae</taxon>
        <taxon>Austropuccinia</taxon>
    </lineage>
</organism>
<sequence length="250" mass="30322">MNPQPQVHILDDPCHQEDIKPDALLVNKERYPSQYQDGDNMSYSEKEPLKQLLKASSFPKFSGTKEYDHIELIDYIVGLFIDVQSIPDYWITARLNTEFKGHATIWYIEIKEIHGRRNWPWWKIQIIKKYRNGNWIWHKTMSFENDKYYVDKYTYEWCIRQSKRFEAIDLQINIQMGNHKILTQMPRELEHAIKYRCNQSCTLDEIANNLQDVRKRESIGKYFQFRKSSFTEKQPFRVDFKDKLKRKLQK</sequence>
<protein>
    <submittedName>
        <fullName evidence="1">Uncharacterized protein</fullName>
    </submittedName>
</protein>
<dbReference type="OrthoDB" id="2507294at2759"/>
<dbReference type="Proteomes" id="UP000765509">
    <property type="component" value="Unassembled WGS sequence"/>
</dbReference>
<accession>A0A9Q3GTW6</accession>
<comment type="caution">
    <text evidence="1">The sequence shown here is derived from an EMBL/GenBank/DDBJ whole genome shotgun (WGS) entry which is preliminary data.</text>
</comment>
<reference evidence="1" key="1">
    <citation type="submission" date="2021-03" db="EMBL/GenBank/DDBJ databases">
        <title>Draft genome sequence of rust myrtle Austropuccinia psidii MF-1, a brazilian biotype.</title>
        <authorList>
            <person name="Quecine M.C."/>
            <person name="Pachon D.M.R."/>
            <person name="Bonatelli M.L."/>
            <person name="Correr F.H."/>
            <person name="Franceschini L.M."/>
            <person name="Leite T.F."/>
            <person name="Margarido G.R.A."/>
            <person name="Almeida C.A."/>
            <person name="Ferrarezi J.A."/>
            <person name="Labate C.A."/>
        </authorList>
    </citation>
    <scope>NUCLEOTIDE SEQUENCE</scope>
    <source>
        <strain evidence="1">MF-1</strain>
    </source>
</reference>
<proteinExistence type="predicted"/>
<name>A0A9Q3GTW6_9BASI</name>
<gene>
    <name evidence="1" type="ORF">O181_019753</name>
</gene>
<evidence type="ECO:0000313" key="2">
    <source>
        <dbReference type="Proteomes" id="UP000765509"/>
    </source>
</evidence>
<evidence type="ECO:0000313" key="1">
    <source>
        <dbReference type="EMBL" id="MBW0480038.1"/>
    </source>
</evidence>
<keyword evidence="2" id="KW-1185">Reference proteome</keyword>
<dbReference type="EMBL" id="AVOT02005815">
    <property type="protein sequence ID" value="MBW0480038.1"/>
    <property type="molecule type" value="Genomic_DNA"/>
</dbReference>